<accession>A0A1G9PHD1</accession>
<dbReference type="RefSeq" id="WP_093164959.1">
    <property type="nucleotide sequence ID" value="NZ_FNEK01000141.1"/>
</dbReference>
<evidence type="ECO:0000313" key="1">
    <source>
        <dbReference type="EMBL" id="SDL98226.1"/>
    </source>
</evidence>
<proteinExistence type="predicted"/>
<evidence type="ECO:0000313" key="2">
    <source>
        <dbReference type="Proteomes" id="UP000199382"/>
    </source>
</evidence>
<organism evidence="1 2">
    <name type="scientific">Aliiruegeria lutimaris</name>
    <dbReference type="NCBI Taxonomy" id="571298"/>
    <lineage>
        <taxon>Bacteria</taxon>
        <taxon>Pseudomonadati</taxon>
        <taxon>Pseudomonadota</taxon>
        <taxon>Alphaproteobacteria</taxon>
        <taxon>Rhodobacterales</taxon>
        <taxon>Roseobacteraceae</taxon>
        <taxon>Aliiruegeria</taxon>
    </lineage>
</organism>
<gene>
    <name evidence="1" type="ORF">SAMN04488026_11416</name>
</gene>
<dbReference type="EMBL" id="FNEK01000141">
    <property type="protein sequence ID" value="SDL98226.1"/>
    <property type="molecule type" value="Genomic_DNA"/>
</dbReference>
<protein>
    <submittedName>
        <fullName evidence="1">Uncharacterized protein</fullName>
    </submittedName>
</protein>
<reference evidence="1 2" key="1">
    <citation type="submission" date="2016-10" db="EMBL/GenBank/DDBJ databases">
        <authorList>
            <person name="de Groot N.N."/>
        </authorList>
    </citation>
    <scope>NUCLEOTIDE SEQUENCE [LARGE SCALE GENOMIC DNA]</scope>
    <source>
        <strain evidence="1 2">DSM 25294</strain>
    </source>
</reference>
<dbReference type="AlphaFoldDB" id="A0A1G9PHD1"/>
<sequence length="77" mass="8163">MAWYESLAQSGIDYFLDGSGTKAGWKRMVFSFETLAPRPGRTVFKQNPSVAAACRVAGASEIDLIDAACFAAGLSGK</sequence>
<name>A0A1G9PHD1_9RHOB</name>
<keyword evidence="2" id="KW-1185">Reference proteome</keyword>
<dbReference type="Proteomes" id="UP000199382">
    <property type="component" value="Unassembled WGS sequence"/>
</dbReference>